<keyword evidence="3" id="KW-1185">Reference proteome</keyword>
<accession>A0ABN3US82</accession>
<gene>
    <name evidence="2" type="ORF">GCM10009867_27040</name>
</gene>
<reference evidence="2 3" key="1">
    <citation type="journal article" date="2019" name="Int. J. Syst. Evol. Microbiol.">
        <title>The Global Catalogue of Microorganisms (GCM) 10K type strain sequencing project: providing services to taxonomists for standard genome sequencing and annotation.</title>
        <authorList>
            <consortium name="The Broad Institute Genomics Platform"/>
            <consortium name="The Broad Institute Genome Sequencing Center for Infectious Disease"/>
            <person name="Wu L."/>
            <person name="Ma J."/>
        </authorList>
    </citation>
    <scope>NUCLEOTIDE SEQUENCE [LARGE SCALE GENOMIC DNA]</scope>
    <source>
        <strain evidence="2 3">JCM 16378</strain>
    </source>
</reference>
<name>A0ABN3US82_9MICO</name>
<dbReference type="SUPFAM" id="SSF46894">
    <property type="entry name" value="C-terminal effector domain of the bipartite response regulators"/>
    <property type="match status" value="1"/>
</dbReference>
<organism evidence="2 3">
    <name type="scientific">Pedococcus aerophilus</name>
    <dbReference type="NCBI Taxonomy" id="436356"/>
    <lineage>
        <taxon>Bacteria</taxon>
        <taxon>Bacillati</taxon>
        <taxon>Actinomycetota</taxon>
        <taxon>Actinomycetes</taxon>
        <taxon>Micrococcales</taxon>
        <taxon>Intrasporangiaceae</taxon>
        <taxon>Pedococcus</taxon>
    </lineage>
</organism>
<dbReference type="InterPro" id="IPR036388">
    <property type="entry name" value="WH-like_DNA-bd_sf"/>
</dbReference>
<evidence type="ECO:0000313" key="3">
    <source>
        <dbReference type="Proteomes" id="UP001501326"/>
    </source>
</evidence>
<evidence type="ECO:0000259" key="1">
    <source>
        <dbReference type="SMART" id="SM00421"/>
    </source>
</evidence>
<dbReference type="Gene3D" id="1.10.10.10">
    <property type="entry name" value="Winged helix-like DNA-binding domain superfamily/Winged helix DNA-binding domain"/>
    <property type="match status" value="1"/>
</dbReference>
<dbReference type="EMBL" id="BAAARN010000003">
    <property type="protein sequence ID" value="GAA2737909.1"/>
    <property type="molecule type" value="Genomic_DNA"/>
</dbReference>
<feature type="domain" description="HTH luxR-type" evidence="1">
    <location>
        <begin position="214"/>
        <end position="271"/>
    </location>
</feature>
<proteinExistence type="predicted"/>
<evidence type="ECO:0000313" key="2">
    <source>
        <dbReference type="EMBL" id="GAA2737909.1"/>
    </source>
</evidence>
<comment type="caution">
    <text evidence="2">The sequence shown here is derived from an EMBL/GenBank/DDBJ whole genome shotgun (WGS) entry which is preliminary data.</text>
</comment>
<sequence>MSGEGPVTSKDVPPHELEALFSDPLERLHKILERGERHLEVRRAELADARYALFELAAHPAASTVRGQVVLESLPAEVAPPLLRHLVDTTTTVVRNCALSIDIGSGTDAENIRNTQARIGEGAFRQQTIYPMDILDTEPGRAWVRSWADAGEEQRVSLVPPSEFAIFDDQAVVAVAEWANPAADYVLIRDPMVIAAFTSLFDRSFARALPITPEGHGTDDDAELVRLLELGLKDESIARYLGCSLRTVRRRVAQLMDRYGVQTRFQLGVAAARTGLVALDRSTDR</sequence>
<dbReference type="Proteomes" id="UP001501326">
    <property type="component" value="Unassembled WGS sequence"/>
</dbReference>
<dbReference type="InterPro" id="IPR000792">
    <property type="entry name" value="Tscrpt_reg_LuxR_C"/>
</dbReference>
<dbReference type="SMART" id="SM00421">
    <property type="entry name" value="HTH_LUXR"/>
    <property type="match status" value="1"/>
</dbReference>
<dbReference type="InterPro" id="IPR016032">
    <property type="entry name" value="Sig_transdc_resp-reg_C-effctor"/>
</dbReference>
<protein>
    <recommendedName>
        <fullName evidence="1">HTH luxR-type domain-containing protein</fullName>
    </recommendedName>
</protein>